<dbReference type="NCBIfam" id="TIGR01444">
    <property type="entry name" value="fkbM_fam"/>
    <property type="match status" value="1"/>
</dbReference>
<dbReference type="InterPro" id="IPR006342">
    <property type="entry name" value="FkbM_mtfrase"/>
</dbReference>
<gene>
    <name evidence="3" type="ORF">GTQ45_05725</name>
</gene>
<dbReference type="PANTHER" id="PTHR34203:SF15">
    <property type="entry name" value="SLL1173 PROTEIN"/>
    <property type="match status" value="1"/>
</dbReference>
<accession>A0A845QAI0</accession>
<feature type="compositionally biased region" description="Low complexity" evidence="1">
    <location>
        <begin position="8"/>
        <end position="17"/>
    </location>
</feature>
<dbReference type="InterPro" id="IPR052514">
    <property type="entry name" value="SAM-dependent_MTase"/>
</dbReference>
<comment type="caution">
    <text evidence="3">The sequence shown here is derived from an EMBL/GenBank/DDBJ whole genome shotgun (WGS) entry which is preliminary data.</text>
</comment>
<dbReference type="GO" id="GO:0008168">
    <property type="term" value="F:methyltransferase activity"/>
    <property type="evidence" value="ECO:0007669"/>
    <property type="project" value="UniProtKB-KW"/>
</dbReference>
<keyword evidence="4" id="KW-1185">Reference proteome</keyword>
<sequence>MARDPGIAANGADNGTRNGTGNGSGDWTPPTDLTERIKQALVPPAVDIRRRVNRELRKGEAEFALVPHLCAADKDAIDIGANRGVYTWWMARSARHVHAFEPNPKMLGILNRVLPGNATSYGVGLSDAPGDATMFIPQRRKGYSNQGGSLSERKAEIPHGEVRVETRTLDSYNFTNIGFIKIDVEGFEAPVLKGAQETLARERPNLLIELEEAHTGTPIEAMLADIEAMGYRGLFMRRGQLTSLERFDPEAHHRNTGGRADYVFNFIFLPVG</sequence>
<proteinExistence type="predicted"/>
<evidence type="ECO:0000313" key="4">
    <source>
        <dbReference type="Proteomes" id="UP000470384"/>
    </source>
</evidence>
<dbReference type="InterPro" id="IPR029063">
    <property type="entry name" value="SAM-dependent_MTases_sf"/>
</dbReference>
<feature type="domain" description="Methyltransferase FkbM" evidence="2">
    <location>
        <begin position="78"/>
        <end position="232"/>
    </location>
</feature>
<evidence type="ECO:0000259" key="2">
    <source>
        <dbReference type="Pfam" id="PF05050"/>
    </source>
</evidence>
<dbReference type="AlphaFoldDB" id="A0A845QAI0"/>
<dbReference type="SUPFAM" id="SSF53335">
    <property type="entry name" value="S-adenosyl-L-methionine-dependent methyltransferases"/>
    <property type="match status" value="1"/>
</dbReference>
<evidence type="ECO:0000256" key="1">
    <source>
        <dbReference type="SAM" id="MobiDB-lite"/>
    </source>
</evidence>
<keyword evidence="3" id="KW-0808">Transferase</keyword>
<feature type="region of interest" description="Disordered" evidence="1">
    <location>
        <begin position="1"/>
        <end position="31"/>
    </location>
</feature>
<dbReference type="Gene3D" id="3.40.50.150">
    <property type="entry name" value="Vaccinia Virus protein VP39"/>
    <property type="match status" value="1"/>
</dbReference>
<dbReference type="RefSeq" id="WP_160587208.1">
    <property type="nucleotide sequence ID" value="NZ_BMHN01000001.1"/>
</dbReference>
<protein>
    <submittedName>
        <fullName evidence="3">FkbM family methyltransferase</fullName>
    </submittedName>
</protein>
<keyword evidence="3" id="KW-0489">Methyltransferase</keyword>
<name>A0A845QAI0_9HYPH</name>
<dbReference type="GO" id="GO:0032259">
    <property type="term" value="P:methylation"/>
    <property type="evidence" value="ECO:0007669"/>
    <property type="project" value="UniProtKB-KW"/>
</dbReference>
<organism evidence="3 4">
    <name type="scientific">Pyruvatibacter mobilis</name>
    <dbReference type="NCBI Taxonomy" id="1712261"/>
    <lineage>
        <taxon>Bacteria</taxon>
        <taxon>Pseudomonadati</taxon>
        <taxon>Pseudomonadota</taxon>
        <taxon>Alphaproteobacteria</taxon>
        <taxon>Hyphomicrobiales</taxon>
        <taxon>Parvibaculaceae</taxon>
        <taxon>Pyruvatibacter</taxon>
    </lineage>
</organism>
<dbReference type="PANTHER" id="PTHR34203">
    <property type="entry name" value="METHYLTRANSFERASE, FKBM FAMILY PROTEIN"/>
    <property type="match status" value="1"/>
</dbReference>
<dbReference type="EMBL" id="WXYQ01000004">
    <property type="protein sequence ID" value="NBG95226.1"/>
    <property type="molecule type" value="Genomic_DNA"/>
</dbReference>
<dbReference type="Pfam" id="PF05050">
    <property type="entry name" value="Methyltransf_21"/>
    <property type="match status" value="1"/>
</dbReference>
<dbReference type="OrthoDB" id="9814604at2"/>
<dbReference type="Proteomes" id="UP000470384">
    <property type="component" value="Unassembled WGS sequence"/>
</dbReference>
<reference evidence="3 4" key="1">
    <citation type="journal article" date="2016" name="Int. J. Syst. Evol. Microbiol.">
        <title>Pyruvatibacter mobilis gen. nov., sp. nov., a marine bacterium from the culture broth of Picochlorum sp. 122.</title>
        <authorList>
            <person name="Wang G."/>
            <person name="Tang M."/>
            <person name="Wu H."/>
            <person name="Dai S."/>
            <person name="Li T."/>
            <person name="Chen C."/>
            <person name="He H."/>
            <person name="Fan J."/>
            <person name="Xiang W."/>
            <person name="Li X."/>
        </authorList>
    </citation>
    <scope>NUCLEOTIDE SEQUENCE [LARGE SCALE GENOMIC DNA]</scope>
    <source>
        <strain evidence="3 4">GYP-11</strain>
    </source>
</reference>
<evidence type="ECO:0000313" key="3">
    <source>
        <dbReference type="EMBL" id="NBG95226.1"/>
    </source>
</evidence>
<dbReference type="GeneID" id="300656143"/>